<dbReference type="Proteomes" id="UP000436468">
    <property type="component" value="Unassembled WGS sequence"/>
</dbReference>
<dbReference type="PANTHER" id="PTHR43540">
    <property type="entry name" value="PEROXYUREIDOACRYLATE/UREIDOACRYLATE AMIDOHYDROLASE-RELATED"/>
    <property type="match status" value="1"/>
</dbReference>
<keyword evidence="4" id="KW-1185">Reference proteome</keyword>
<dbReference type="InterPro" id="IPR050272">
    <property type="entry name" value="Isochorismatase-like_hydrls"/>
</dbReference>
<dbReference type="CDD" id="cd00431">
    <property type="entry name" value="cysteine_hydrolases"/>
    <property type="match status" value="1"/>
</dbReference>
<proteinExistence type="predicted"/>
<feature type="domain" description="Isochorismatase-like" evidence="2">
    <location>
        <begin position="18"/>
        <end position="203"/>
    </location>
</feature>
<comment type="caution">
    <text evidence="3">The sequence shown here is derived from an EMBL/GenBank/DDBJ whole genome shotgun (WGS) entry which is preliminary data.</text>
</comment>
<evidence type="ECO:0000256" key="1">
    <source>
        <dbReference type="ARBA" id="ARBA00022801"/>
    </source>
</evidence>
<name>A0A844SG14_9BRAD</name>
<dbReference type="Pfam" id="PF00857">
    <property type="entry name" value="Isochorismatase"/>
    <property type="match status" value="1"/>
</dbReference>
<sequence length="220" mass="24221">MQTRLLTTIQDVAEPGHSALIIVDPQHDFCSEKGAMAQRFGFDMKEIREAVPKLNALIEACRAAGVMVVWVREVFSDDKMHPNQKALWGSGDDIWLIREDGDGIAWYDGMIAPAPGERVITKWQYDAFADTELHLLLQSRGIKTLLMAGFTTNVCVETTARHGYIKGYHIVLASDCAGAPTRAEHEAGVFNIKTYFGHVATGADLAAIWSRSSSAVRARS</sequence>
<dbReference type="GO" id="GO:0016787">
    <property type="term" value="F:hydrolase activity"/>
    <property type="evidence" value="ECO:0007669"/>
    <property type="project" value="UniProtKB-KW"/>
</dbReference>
<protein>
    <submittedName>
        <fullName evidence="3">Isochorismatase family protein</fullName>
    </submittedName>
</protein>
<evidence type="ECO:0000313" key="3">
    <source>
        <dbReference type="EMBL" id="MVT64495.1"/>
    </source>
</evidence>
<accession>A0A844SG14</accession>
<evidence type="ECO:0000313" key="4">
    <source>
        <dbReference type="Proteomes" id="UP000436468"/>
    </source>
</evidence>
<evidence type="ECO:0000259" key="2">
    <source>
        <dbReference type="Pfam" id="PF00857"/>
    </source>
</evidence>
<keyword evidence="1" id="KW-0378">Hydrolase</keyword>
<dbReference type="Gene3D" id="3.40.50.850">
    <property type="entry name" value="Isochorismatase-like"/>
    <property type="match status" value="1"/>
</dbReference>
<dbReference type="RefSeq" id="WP_157341476.1">
    <property type="nucleotide sequence ID" value="NZ_CP176492.1"/>
</dbReference>
<gene>
    <name evidence="3" type="ORF">GPL21_05135</name>
</gene>
<dbReference type="AlphaFoldDB" id="A0A844SG14"/>
<reference evidence="3 4" key="1">
    <citation type="submission" date="2019-12" db="EMBL/GenBank/DDBJ databases">
        <title>Draft genome sequences Bradyrhizobium cajani AMBPC1010, Bradyrhizobium pachyrhizi AMBPC1040 and Bradyrhizobium yuanmingense ALSPC3051, three plant growth promoting strains isolated from nodules of Cajanus cajan L. in Dominican Republic.</title>
        <authorList>
            <person name="Flores-Felix J.D."/>
            <person name="Araujo J."/>
            <person name="Diaz-Alcantara C."/>
            <person name="Gonzalez-Andres F."/>
            <person name="Velazquez E."/>
        </authorList>
    </citation>
    <scope>NUCLEOTIDE SEQUENCE [LARGE SCALE GENOMIC DNA]</scope>
    <source>
        <strain evidence="3 4">1040</strain>
    </source>
</reference>
<dbReference type="InterPro" id="IPR036380">
    <property type="entry name" value="Isochorismatase-like_sf"/>
</dbReference>
<dbReference type="InterPro" id="IPR000868">
    <property type="entry name" value="Isochorismatase-like_dom"/>
</dbReference>
<dbReference type="SUPFAM" id="SSF52499">
    <property type="entry name" value="Isochorismatase-like hydrolases"/>
    <property type="match status" value="1"/>
</dbReference>
<dbReference type="EMBL" id="WQNF01000003">
    <property type="protein sequence ID" value="MVT64495.1"/>
    <property type="molecule type" value="Genomic_DNA"/>
</dbReference>
<organism evidence="3 4">
    <name type="scientific">Bradyrhizobium pachyrhizi</name>
    <dbReference type="NCBI Taxonomy" id="280333"/>
    <lineage>
        <taxon>Bacteria</taxon>
        <taxon>Pseudomonadati</taxon>
        <taxon>Pseudomonadota</taxon>
        <taxon>Alphaproteobacteria</taxon>
        <taxon>Hyphomicrobiales</taxon>
        <taxon>Nitrobacteraceae</taxon>
        <taxon>Bradyrhizobium</taxon>
    </lineage>
</organism>